<proteinExistence type="inferred from homology"/>
<dbReference type="InterPro" id="IPR001131">
    <property type="entry name" value="Peptidase_M24B_aminopep-P_CS"/>
</dbReference>
<dbReference type="GO" id="GO:0030145">
    <property type="term" value="F:manganese ion binding"/>
    <property type="evidence" value="ECO:0007669"/>
    <property type="project" value="InterPro"/>
</dbReference>
<dbReference type="InterPro" id="IPR036005">
    <property type="entry name" value="Creatinase/aminopeptidase-like"/>
</dbReference>
<dbReference type="InterPro" id="IPR029149">
    <property type="entry name" value="Creatin/AminoP/Spt16_N"/>
</dbReference>
<evidence type="ECO:0000256" key="1">
    <source>
        <dbReference type="ARBA" id="ARBA00001424"/>
    </source>
</evidence>
<dbReference type="PANTHER" id="PTHR43226">
    <property type="entry name" value="XAA-PRO AMINOPEPTIDASE 3"/>
    <property type="match status" value="1"/>
</dbReference>
<dbReference type="InterPro" id="IPR000994">
    <property type="entry name" value="Pept_M24"/>
</dbReference>
<dbReference type="Pfam" id="PF05195">
    <property type="entry name" value="AMP_N"/>
    <property type="match status" value="1"/>
</dbReference>
<feature type="compositionally biased region" description="Basic and acidic residues" evidence="15">
    <location>
        <begin position="586"/>
        <end position="600"/>
    </location>
</feature>
<comment type="cofactor">
    <cofactor evidence="2">
        <name>Mn(2+)</name>
        <dbReference type="ChEBI" id="CHEBI:29035"/>
    </cofactor>
</comment>
<dbReference type="SUPFAM" id="SSF55920">
    <property type="entry name" value="Creatinase/aminopeptidase"/>
    <property type="match status" value="1"/>
</dbReference>
<evidence type="ECO:0000313" key="18">
    <source>
        <dbReference type="Proteomes" id="UP001280581"/>
    </source>
</evidence>
<dbReference type="CDD" id="cd01087">
    <property type="entry name" value="Prolidase"/>
    <property type="match status" value="1"/>
</dbReference>
<evidence type="ECO:0000256" key="2">
    <source>
        <dbReference type="ARBA" id="ARBA00001936"/>
    </source>
</evidence>
<feature type="compositionally biased region" description="Basic and acidic residues" evidence="15">
    <location>
        <begin position="521"/>
        <end position="531"/>
    </location>
</feature>
<evidence type="ECO:0000256" key="7">
    <source>
        <dbReference type="ARBA" id="ARBA00022670"/>
    </source>
</evidence>
<evidence type="ECO:0000256" key="8">
    <source>
        <dbReference type="ARBA" id="ARBA00022723"/>
    </source>
</evidence>
<evidence type="ECO:0000259" key="16">
    <source>
        <dbReference type="SMART" id="SM01011"/>
    </source>
</evidence>
<organism evidence="17 18">
    <name type="scientific">Pseudopithomyces chartarum</name>
    <dbReference type="NCBI Taxonomy" id="1892770"/>
    <lineage>
        <taxon>Eukaryota</taxon>
        <taxon>Fungi</taxon>
        <taxon>Dikarya</taxon>
        <taxon>Ascomycota</taxon>
        <taxon>Pezizomycotina</taxon>
        <taxon>Dothideomycetes</taxon>
        <taxon>Pleosporomycetidae</taxon>
        <taxon>Pleosporales</taxon>
        <taxon>Massarineae</taxon>
        <taxon>Didymosphaeriaceae</taxon>
        <taxon>Pseudopithomyces</taxon>
    </lineage>
</organism>
<keyword evidence="10" id="KW-0482">Metalloprotease</keyword>
<comment type="caution">
    <text evidence="17">The sequence shown here is derived from an EMBL/GenBank/DDBJ whole genome shotgun (WGS) entry which is preliminary data.</text>
</comment>
<evidence type="ECO:0000256" key="14">
    <source>
        <dbReference type="RuleBase" id="RU000590"/>
    </source>
</evidence>
<dbReference type="InterPro" id="IPR052433">
    <property type="entry name" value="X-Pro_dipept-like"/>
</dbReference>
<keyword evidence="18" id="KW-1185">Reference proteome</keyword>
<keyword evidence="8 14" id="KW-0479">Metal-binding</keyword>
<dbReference type="GO" id="GO:0070006">
    <property type="term" value="F:metalloaminopeptidase activity"/>
    <property type="evidence" value="ECO:0007669"/>
    <property type="project" value="InterPro"/>
</dbReference>
<evidence type="ECO:0000256" key="12">
    <source>
        <dbReference type="ARBA" id="ARBA00030849"/>
    </source>
</evidence>
<feature type="region of interest" description="Disordered" evidence="15">
    <location>
        <begin position="929"/>
        <end position="1045"/>
    </location>
</feature>
<keyword evidence="11" id="KW-0464">Manganese</keyword>
<evidence type="ECO:0000256" key="13">
    <source>
        <dbReference type="ARBA" id="ARBA00032413"/>
    </source>
</evidence>
<feature type="domain" description="Aminopeptidase P N-terminal" evidence="16">
    <location>
        <begin position="38"/>
        <end position="161"/>
    </location>
</feature>
<evidence type="ECO:0000256" key="6">
    <source>
        <dbReference type="ARBA" id="ARBA00022438"/>
    </source>
</evidence>
<feature type="region of interest" description="Disordered" evidence="15">
    <location>
        <begin position="666"/>
        <end position="704"/>
    </location>
</feature>
<dbReference type="AlphaFoldDB" id="A0AAN6LYR3"/>
<dbReference type="PROSITE" id="PS00491">
    <property type="entry name" value="PROLINE_PEPTIDASE"/>
    <property type="match status" value="1"/>
</dbReference>
<comment type="function">
    <text evidence="3">Catalyzes the removal of a penultimate prolyl residue from the N-termini of peptides.</text>
</comment>
<dbReference type="Gene3D" id="3.90.230.10">
    <property type="entry name" value="Creatinase/methionine aminopeptidase superfamily"/>
    <property type="match status" value="1"/>
</dbReference>
<feature type="region of interest" description="Disordered" evidence="15">
    <location>
        <begin position="572"/>
        <end position="608"/>
    </location>
</feature>
<feature type="compositionally biased region" description="Polar residues" evidence="15">
    <location>
        <begin position="944"/>
        <end position="990"/>
    </location>
</feature>
<feature type="region of interest" description="Disordered" evidence="15">
    <location>
        <begin position="514"/>
        <end position="536"/>
    </location>
</feature>
<dbReference type="Pfam" id="PF00557">
    <property type="entry name" value="Peptidase_M24"/>
    <property type="match status" value="1"/>
</dbReference>
<evidence type="ECO:0000313" key="17">
    <source>
        <dbReference type="EMBL" id="KAK3209248.1"/>
    </source>
</evidence>
<dbReference type="SUPFAM" id="SSF53092">
    <property type="entry name" value="Creatinase/prolidase N-terminal domain"/>
    <property type="match status" value="1"/>
</dbReference>
<dbReference type="InterPro" id="IPR007865">
    <property type="entry name" value="Aminopep_P_N"/>
</dbReference>
<sequence>MDALARNLDALKLAERLHGITEEQLWVHVEAEGPLEKYPAKQHARRVRDRLDVAEGLVYLPGALAKNNEDSDMPAPFRQRRYFYYLSGCNEAGCHLTYDIKRDLLTLFIPRVDPDRVFWNGRGSTPAEALDKYDIDQVLFADQLESWIHEWFSHYRYDGSQRLYVLHREQIPHSRSPWPVNVTSLRPAMDQCRMIKDDHEIKLIRKANDISSEAHKQILANITKFTNEAQVEGRFLDVCISNQAKQQAYDPIAASGPNAGTLHYDANNEDFDDRQLICLDAGCEFELYASDITRTFPLSGSWPSKEAENIYKLVERMQETCIQRLAPGVRYLDLHILAHQIAIDGLLKLGILHNGTREEIFKAGTSRAFFPHGLGHHVGLEVHDVGQRELMSLYKHPKYGKVPSLYPEDFHLPVYDEGLCMAPTLPESPHLEEGMVVTVEPGIYFSAYALNYFYFPSPIHSKYINKEVLARYFPVGGVRIEDDLLITSKGYENLTTAPKGEAMLEIIKGQISRSTPISRQRRTDNMDESLRRAPGIPKHAMDPFLKPIIRASTEPVKASRPVLEENSGFQNHWLFRESRSPPPSTDKNDKRGNSKIEEHSVAASKSQLSLCGSVSPNFEHMTMGWQNEAKQQTYSPYLGIGMKLKTKARCPQCVVLSETIERLRKTLSRSTETSPKASPKLDTGNFSSPPVKAQASSDRKAPEMRQVPSLVSINSTNDTQGNGYGRGIHAEACGNSHGLRSLSQEHDLSRTSRRPASVYETVHQVPELAPLRTNHRIPESIQPGFQHGFGHVVHSQNNNSTAYMPQMRTQYRSATYDGYPNSHSQRPSADGDELAAAKPYCSTEVPNQETILNRIEQYYRDSATRRSISLSSGLASTSIPESGFDHRDLTGAIGERQRLRSIPCAEPRPSLPNLRNYSTLDVDARKDVTASSSQRQSIVAPIASAQQHQLRSRRSVGNSLGSGGVQSQPPLTARTNSVLRSSTKTHSNPWINGVGTAEPASVYSQERPYRHNDPFSQSAFRGSGNVYTMNRPGGEELGGIDYSNR</sequence>
<protein>
    <recommendedName>
        <fullName evidence="5">Xaa-Pro aminopeptidase</fullName>
        <ecNumber evidence="5">3.4.11.9</ecNumber>
    </recommendedName>
    <alternativeName>
        <fullName evidence="12">Aminoacylproline aminopeptidase</fullName>
    </alternativeName>
    <alternativeName>
        <fullName evidence="13">Prolidase</fullName>
    </alternativeName>
</protein>
<evidence type="ECO:0000256" key="9">
    <source>
        <dbReference type="ARBA" id="ARBA00022801"/>
    </source>
</evidence>
<evidence type="ECO:0000256" key="3">
    <source>
        <dbReference type="ARBA" id="ARBA00002443"/>
    </source>
</evidence>
<dbReference type="SMART" id="SM01011">
    <property type="entry name" value="AMP_N"/>
    <property type="match status" value="1"/>
</dbReference>
<evidence type="ECO:0000256" key="11">
    <source>
        <dbReference type="ARBA" id="ARBA00023211"/>
    </source>
</evidence>
<comment type="similarity">
    <text evidence="4 14">Belongs to the peptidase M24B family.</text>
</comment>
<dbReference type="EC" id="3.4.11.9" evidence="5"/>
<evidence type="ECO:0000256" key="10">
    <source>
        <dbReference type="ARBA" id="ARBA00023049"/>
    </source>
</evidence>
<dbReference type="EMBL" id="WVTA01000006">
    <property type="protein sequence ID" value="KAK3209248.1"/>
    <property type="molecule type" value="Genomic_DNA"/>
</dbReference>
<evidence type="ECO:0000256" key="4">
    <source>
        <dbReference type="ARBA" id="ARBA00008766"/>
    </source>
</evidence>
<keyword evidence="6" id="KW-0031">Aminopeptidase</keyword>
<keyword evidence="7" id="KW-0645">Protease</keyword>
<comment type="catalytic activity">
    <reaction evidence="1">
        <text>Release of any N-terminal amino acid, including proline, that is linked to proline, even from a dipeptide or tripeptide.</text>
        <dbReference type="EC" id="3.4.11.9"/>
    </reaction>
</comment>
<dbReference type="GO" id="GO:0006508">
    <property type="term" value="P:proteolysis"/>
    <property type="evidence" value="ECO:0007669"/>
    <property type="project" value="UniProtKB-KW"/>
</dbReference>
<name>A0AAN6LYR3_9PLEO</name>
<keyword evidence="9" id="KW-0378">Hydrolase</keyword>
<accession>A0AAN6LYR3</accession>
<gene>
    <name evidence="17" type="ORF">GRF29_69g1261623</name>
</gene>
<dbReference type="Gene3D" id="3.40.350.10">
    <property type="entry name" value="Creatinase/prolidase N-terminal domain"/>
    <property type="match status" value="1"/>
</dbReference>
<reference evidence="17 18" key="1">
    <citation type="submission" date="2021-02" db="EMBL/GenBank/DDBJ databases">
        <title>Genome assembly of Pseudopithomyces chartarum.</title>
        <authorList>
            <person name="Jauregui R."/>
            <person name="Singh J."/>
            <person name="Voisey C."/>
        </authorList>
    </citation>
    <scope>NUCLEOTIDE SEQUENCE [LARGE SCALE GENOMIC DNA]</scope>
    <source>
        <strain evidence="17 18">AGR01</strain>
    </source>
</reference>
<evidence type="ECO:0000256" key="5">
    <source>
        <dbReference type="ARBA" id="ARBA00012574"/>
    </source>
</evidence>
<evidence type="ECO:0000256" key="15">
    <source>
        <dbReference type="SAM" id="MobiDB-lite"/>
    </source>
</evidence>
<dbReference type="PANTHER" id="PTHR43226:SF3">
    <property type="entry name" value="XAA-PRO AMINOPEPTIDASE AN0832-RELATED"/>
    <property type="match status" value="1"/>
</dbReference>
<dbReference type="Proteomes" id="UP001280581">
    <property type="component" value="Unassembled WGS sequence"/>
</dbReference>
<feature type="compositionally biased region" description="Polar residues" evidence="15">
    <location>
        <begin position="1014"/>
        <end position="1028"/>
    </location>
</feature>